<dbReference type="InterPro" id="IPR001650">
    <property type="entry name" value="Helicase_C-like"/>
</dbReference>
<dbReference type="EC" id="3.6.4.13" evidence="1"/>
<dbReference type="PROSITE" id="PS00690">
    <property type="entry name" value="DEAH_ATP_HELICASE"/>
    <property type="match status" value="1"/>
</dbReference>
<dbReference type="GO" id="GO:0016787">
    <property type="term" value="F:hydrolase activity"/>
    <property type="evidence" value="ECO:0007669"/>
    <property type="project" value="UniProtKB-KW"/>
</dbReference>
<dbReference type="GO" id="GO:0045943">
    <property type="term" value="P:positive regulation of transcription by RNA polymerase I"/>
    <property type="evidence" value="ECO:0007669"/>
    <property type="project" value="TreeGrafter"/>
</dbReference>
<dbReference type="PROSITE" id="PS51192">
    <property type="entry name" value="HELICASE_ATP_BIND_1"/>
    <property type="match status" value="1"/>
</dbReference>
<keyword evidence="3" id="KW-0347">Helicase</keyword>
<dbReference type="InterPro" id="IPR014001">
    <property type="entry name" value="Helicase_ATP-bd"/>
</dbReference>
<dbReference type="PANTHER" id="PTHR18934:SF118">
    <property type="entry name" value="ATP-DEPENDENT RNA HELICASE DHX33"/>
    <property type="match status" value="1"/>
</dbReference>
<dbReference type="WBParaSite" id="TTAC_0000348001-mRNA-1">
    <property type="protein sequence ID" value="TTAC_0000348001-mRNA-1"/>
    <property type="gene ID" value="TTAC_0000348001"/>
</dbReference>
<dbReference type="EMBL" id="UYWX01002474">
    <property type="protein sequence ID" value="VDM22688.1"/>
    <property type="molecule type" value="Genomic_DNA"/>
</dbReference>
<dbReference type="PANTHER" id="PTHR18934">
    <property type="entry name" value="ATP-DEPENDENT RNA HELICASE"/>
    <property type="match status" value="1"/>
</dbReference>
<dbReference type="AlphaFoldDB" id="A0A0R3WRU0"/>
<evidence type="ECO:0000256" key="4">
    <source>
        <dbReference type="ARBA" id="ARBA00047984"/>
    </source>
</evidence>
<dbReference type="InterPro" id="IPR002464">
    <property type="entry name" value="DNA/RNA_helicase_DEAH_CS"/>
</dbReference>
<dbReference type="InterPro" id="IPR027417">
    <property type="entry name" value="P-loop_NTPase"/>
</dbReference>
<dbReference type="Gene3D" id="3.40.50.300">
    <property type="entry name" value="P-loop containing nucleotide triphosphate hydrolases"/>
    <property type="match status" value="2"/>
</dbReference>
<accession>A0A0R3WRU0</accession>
<name>A0A0R3WRU0_HYDTA</name>
<evidence type="ECO:0000256" key="3">
    <source>
        <dbReference type="ARBA" id="ARBA00022806"/>
    </source>
</evidence>
<dbReference type="SUPFAM" id="SSF52540">
    <property type="entry name" value="P-loop containing nucleoside triphosphate hydrolases"/>
    <property type="match status" value="1"/>
</dbReference>
<feature type="domain" description="Helicase ATP-binding" evidence="5">
    <location>
        <begin position="1"/>
        <end position="112"/>
    </location>
</feature>
<dbReference type="Pfam" id="PF00271">
    <property type="entry name" value="Helicase_C"/>
    <property type="match status" value="1"/>
</dbReference>
<evidence type="ECO:0000259" key="5">
    <source>
        <dbReference type="PROSITE" id="PS51192"/>
    </source>
</evidence>
<dbReference type="CDD" id="cd18791">
    <property type="entry name" value="SF2_C_RHA"/>
    <property type="match status" value="1"/>
</dbReference>
<keyword evidence="2" id="KW-0378">Hydrolase</keyword>
<organism evidence="8">
    <name type="scientific">Hydatigena taeniaeformis</name>
    <name type="common">Feline tapeworm</name>
    <name type="synonym">Taenia taeniaeformis</name>
    <dbReference type="NCBI Taxonomy" id="6205"/>
    <lineage>
        <taxon>Eukaryota</taxon>
        <taxon>Metazoa</taxon>
        <taxon>Spiralia</taxon>
        <taxon>Lophotrochozoa</taxon>
        <taxon>Platyhelminthes</taxon>
        <taxon>Cestoda</taxon>
        <taxon>Eucestoda</taxon>
        <taxon>Cyclophyllidea</taxon>
        <taxon>Taeniidae</taxon>
        <taxon>Hydatigera</taxon>
    </lineage>
</organism>
<keyword evidence="3" id="KW-0067">ATP-binding</keyword>
<sequence length="257" mass="28440">MGRGGVGVGPVGYCVRFEDVTVPGLTRLRYMTDGMLLREACLDPTLSRYSIVIVDEAHERTLNTEVLLGVVLNASKKRANSPKTLKIIVMSATINPRIFVDFLDPSRTRVVYMQGRRFPIRILTADKPSIDYVSDAASTCIQMHSEPTCPPDRGFLIFLTGEEEITRCISLIRRLYKALLESKKSSSKASTNDVTSLPPRLSVFPLFAALPQTQQLKALTFSEQGTRKVIVSTNIAETSITIPGIRYVIDCGRAKTL</sequence>
<proteinExistence type="predicted"/>
<evidence type="ECO:0000313" key="8">
    <source>
        <dbReference type="WBParaSite" id="TTAC_0000348001-mRNA-1"/>
    </source>
</evidence>
<dbReference type="STRING" id="6205.A0A0R3WRU0"/>
<dbReference type="GO" id="GO:0005730">
    <property type="term" value="C:nucleolus"/>
    <property type="evidence" value="ECO:0007669"/>
    <property type="project" value="TreeGrafter"/>
</dbReference>
<protein>
    <recommendedName>
        <fullName evidence="1">RNA helicase</fullName>
        <ecNumber evidence="1">3.6.4.13</ecNumber>
    </recommendedName>
</protein>
<evidence type="ECO:0000313" key="6">
    <source>
        <dbReference type="EMBL" id="VDM22688.1"/>
    </source>
</evidence>
<dbReference type="OrthoDB" id="10253254at2759"/>
<gene>
    <name evidence="6" type="ORF">TTAC_LOCUS3465</name>
</gene>
<dbReference type="GO" id="GO:0003724">
    <property type="term" value="F:RNA helicase activity"/>
    <property type="evidence" value="ECO:0007669"/>
    <property type="project" value="UniProtKB-EC"/>
</dbReference>
<keyword evidence="7" id="KW-1185">Reference proteome</keyword>
<evidence type="ECO:0000256" key="2">
    <source>
        <dbReference type="ARBA" id="ARBA00022801"/>
    </source>
</evidence>
<reference evidence="8" key="1">
    <citation type="submission" date="2017-02" db="UniProtKB">
        <authorList>
            <consortium name="WormBaseParasite"/>
        </authorList>
    </citation>
    <scope>IDENTIFICATION</scope>
</reference>
<dbReference type="GO" id="GO:0003725">
    <property type="term" value="F:double-stranded RNA binding"/>
    <property type="evidence" value="ECO:0007669"/>
    <property type="project" value="TreeGrafter"/>
</dbReference>
<keyword evidence="3" id="KW-0547">Nucleotide-binding</keyword>
<comment type="catalytic activity">
    <reaction evidence="4">
        <text>ATP + H2O = ADP + phosphate + H(+)</text>
        <dbReference type="Rhea" id="RHEA:13065"/>
        <dbReference type="ChEBI" id="CHEBI:15377"/>
        <dbReference type="ChEBI" id="CHEBI:15378"/>
        <dbReference type="ChEBI" id="CHEBI:30616"/>
        <dbReference type="ChEBI" id="CHEBI:43474"/>
        <dbReference type="ChEBI" id="CHEBI:456216"/>
        <dbReference type="EC" id="3.6.4.13"/>
    </reaction>
</comment>
<evidence type="ECO:0000313" key="7">
    <source>
        <dbReference type="Proteomes" id="UP000274429"/>
    </source>
</evidence>
<dbReference type="Proteomes" id="UP000274429">
    <property type="component" value="Unassembled WGS sequence"/>
</dbReference>
<reference evidence="6 7" key="2">
    <citation type="submission" date="2018-11" db="EMBL/GenBank/DDBJ databases">
        <authorList>
            <consortium name="Pathogen Informatics"/>
        </authorList>
    </citation>
    <scope>NUCLEOTIDE SEQUENCE [LARGE SCALE GENOMIC DNA]</scope>
</reference>
<evidence type="ECO:0000256" key="1">
    <source>
        <dbReference type="ARBA" id="ARBA00012552"/>
    </source>
</evidence>